<dbReference type="InParanoid" id="A0A5C3P6H8"/>
<reference evidence="7 8" key="1">
    <citation type="journal article" date="2019" name="Nat. Ecol. Evol.">
        <title>Megaphylogeny resolves global patterns of mushroom evolution.</title>
        <authorList>
            <person name="Varga T."/>
            <person name="Krizsan K."/>
            <person name="Foldi C."/>
            <person name="Dima B."/>
            <person name="Sanchez-Garcia M."/>
            <person name="Sanchez-Ramirez S."/>
            <person name="Szollosi G.J."/>
            <person name="Szarkandi J.G."/>
            <person name="Papp V."/>
            <person name="Albert L."/>
            <person name="Andreopoulos W."/>
            <person name="Angelini C."/>
            <person name="Antonin V."/>
            <person name="Barry K.W."/>
            <person name="Bougher N.L."/>
            <person name="Buchanan P."/>
            <person name="Buyck B."/>
            <person name="Bense V."/>
            <person name="Catcheside P."/>
            <person name="Chovatia M."/>
            <person name="Cooper J."/>
            <person name="Damon W."/>
            <person name="Desjardin D."/>
            <person name="Finy P."/>
            <person name="Geml J."/>
            <person name="Haridas S."/>
            <person name="Hughes K."/>
            <person name="Justo A."/>
            <person name="Karasinski D."/>
            <person name="Kautmanova I."/>
            <person name="Kiss B."/>
            <person name="Kocsube S."/>
            <person name="Kotiranta H."/>
            <person name="LaButti K.M."/>
            <person name="Lechner B.E."/>
            <person name="Liimatainen K."/>
            <person name="Lipzen A."/>
            <person name="Lukacs Z."/>
            <person name="Mihaltcheva S."/>
            <person name="Morgado L.N."/>
            <person name="Niskanen T."/>
            <person name="Noordeloos M.E."/>
            <person name="Ohm R.A."/>
            <person name="Ortiz-Santana B."/>
            <person name="Ovrebo C."/>
            <person name="Racz N."/>
            <person name="Riley R."/>
            <person name="Savchenko A."/>
            <person name="Shiryaev A."/>
            <person name="Soop K."/>
            <person name="Spirin V."/>
            <person name="Szebenyi C."/>
            <person name="Tomsovsky M."/>
            <person name="Tulloss R.E."/>
            <person name="Uehling J."/>
            <person name="Grigoriev I.V."/>
            <person name="Vagvolgyi C."/>
            <person name="Papp T."/>
            <person name="Martin F.M."/>
            <person name="Miettinen O."/>
            <person name="Hibbett D.S."/>
            <person name="Nagy L.G."/>
        </authorList>
    </citation>
    <scope>NUCLEOTIDE SEQUENCE [LARGE SCALE GENOMIC DNA]</scope>
    <source>
        <strain evidence="7 8">HHB13444</strain>
    </source>
</reference>
<dbReference type="InterPro" id="IPR050493">
    <property type="entry name" value="FAD-dep_Monooxygenase_BioMet"/>
</dbReference>
<dbReference type="SUPFAM" id="SSF51905">
    <property type="entry name" value="FAD/NAD(P)-binding domain"/>
    <property type="match status" value="1"/>
</dbReference>
<keyword evidence="3" id="KW-0274">FAD</keyword>
<organism evidence="7 8">
    <name type="scientific">Polyporus arcularius HHB13444</name>
    <dbReference type="NCBI Taxonomy" id="1314778"/>
    <lineage>
        <taxon>Eukaryota</taxon>
        <taxon>Fungi</taxon>
        <taxon>Dikarya</taxon>
        <taxon>Basidiomycota</taxon>
        <taxon>Agaricomycotina</taxon>
        <taxon>Agaricomycetes</taxon>
        <taxon>Polyporales</taxon>
        <taxon>Polyporaceae</taxon>
        <taxon>Polyporus</taxon>
    </lineage>
</organism>
<dbReference type="EMBL" id="ML211262">
    <property type="protein sequence ID" value="TFK85286.1"/>
    <property type="molecule type" value="Genomic_DNA"/>
</dbReference>
<dbReference type="Proteomes" id="UP000308197">
    <property type="component" value="Unassembled WGS sequence"/>
</dbReference>
<evidence type="ECO:0000256" key="3">
    <source>
        <dbReference type="ARBA" id="ARBA00022827"/>
    </source>
</evidence>
<dbReference type="PANTHER" id="PTHR13789:SF306">
    <property type="entry name" value="HYDROXYLASE, PUTATIVE-RELATED"/>
    <property type="match status" value="1"/>
</dbReference>
<dbReference type="GO" id="GO:0004497">
    <property type="term" value="F:monooxygenase activity"/>
    <property type="evidence" value="ECO:0007669"/>
    <property type="project" value="UniProtKB-KW"/>
</dbReference>
<gene>
    <name evidence="7" type="ORF">K466DRAFT_196861</name>
</gene>
<accession>A0A5C3P6H8</accession>
<evidence type="ECO:0000256" key="2">
    <source>
        <dbReference type="ARBA" id="ARBA00022630"/>
    </source>
</evidence>
<comment type="similarity">
    <text evidence="1">Belongs to the paxM FAD-dependent monooxygenase family.</text>
</comment>
<dbReference type="Gene3D" id="3.50.50.60">
    <property type="entry name" value="FAD/NAD(P)-binding domain"/>
    <property type="match status" value="1"/>
</dbReference>
<keyword evidence="8" id="KW-1185">Reference proteome</keyword>
<keyword evidence="2" id="KW-0285">Flavoprotein</keyword>
<dbReference type="PRINTS" id="PR00420">
    <property type="entry name" value="RNGMNOXGNASE"/>
</dbReference>
<name>A0A5C3P6H8_9APHY</name>
<keyword evidence="4" id="KW-0560">Oxidoreductase</keyword>
<evidence type="ECO:0000256" key="5">
    <source>
        <dbReference type="ARBA" id="ARBA00023033"/>
    </source>
</evidence>
<dbReference type="InterPro" id="IPR036188">
    <property type="entry name" value="FAD/NAD-bd_sf"/>
</dbReference>
<dbReference type="AlphaFoldDB" id="A0A5C3P6H8"/>
<dbReference type="Pfam" id="PF01494">
    <property type="entry name" value="FAD_binding_3"/>
    <property type="match status" value="1"/>
</dbReference>
<evidence type="ECO:0000259" key="6">
    <source>
        <dbReference type="Pfam" id="PF01494"/>
    </source>
</evidence>
<dbReference type="GO" id="GO:0071949">
    <property type="term" value="F:FAD binding"/>
    <property type="evidence" value="ECO:0007669"/>
    <property type="project" value="InterPro"/>
</dbReference>
<feature type="domain" description="FAD-binding" evidence="6">
    <location>
        <begin position="2"/>
        <end position="342"/>
    </location>
</feature>
<proteinExistence type="inferred from homology"/>
<keyword evidence="5" id="KW-0503">Monooxygenase</keyword>
<dbReference type="PANTHER" id="PTHR13789">
    <property type="entry name" value="MONOOXYGENASE"/>
    <property type="match status" value="1"/>
</dbReference>
<dbReference type="STRING" id="1314778.A0A5C3P6H8"/>
<protein>
    <submittedName>
        <fullName evidence="7">FAD/NAD(P)-binding domain-containing protein</fullName>
    </submittedName>
</protein>
<evidence type="ECO:0000256" key="1">
    <source>
        <dbReference type="ARBA" id="ARBA00007992"/>
    </source>
</evidence>
<dbReference type="InterPro" id="IPR002938">
    <property type="entry name" value="FAD-bd"/>
</dbReference>
<evidence type="ECO:0000256" key="4">
    <source>
        <dbReference type="ARBA" id="ARBA00023002"/>
    </source>
</evidence>
<evidence type="ECO:0000313" key="7">
    <source>
        <dbReference type="EMBL" id="TFK85286.1"/>
    </source>
</evidence>
<sequence>MLGRAGHRVQVLEKRRMDVPSGGQRVPPNCSKILRQWVGEEELWKVATRCVGTPMHRFKSGENVGYLEWKPAVMAETGGEFLLMHHEDLVDMLRKLAVDAGASIHLDAEVKTVRPGSDEDPRPSVVLSTGKVLVADILIGADGSSSIVRDVVVEEKGLLKSAGLTVYTGTLEAADMLNDPELSTLYHADDWPIWMGEHRSLIGHPLRARRQYSIGFYRWHGPEIEPAKPNWEDIHTTNNLPTGTCAPVVQRLLKLAGQVIRTEQVSFGDGTHGWTDSTGRIVLLGEAAHPALPGGSHTASMAIEDAVVLGSLFSHLRSMDQVPSLLRAYQELRQRRCKTLVEADIGNTRLMCLPAGPAADARDESLRRKYDDWDEGMLKASFEEIAEVFAYDAGDAAEEWWVSWGRFHETAGEQPGVIVSVHQE</sequence>
<evidence type="ECO:0000313" key="8">
    <source>
        <dbReference type="Proteomes" id="UP000308197"/>
    </source>
</evidence>